<reference evidence="1" key="1">
    <citation type="journal article" date="2021" name="Proc. Natl. Acad. Sci. U.S.A.">
        <title>A Catalog of Tens of Thousands of Viruses from Human Metagenomes Reveals Hidden Associations with Chronic Diseases.</title>
        <authorList>
            <person name="Tisza M.J."/>
            <person name="Buck C.B."/>
        </authorList>
    </citation>
    <scope>NUCLEOTIDE SEQUENCE</scope>
    <source>
        <strain evidence="1">CtSWe10</strain>
    </source>
</reference>
<dbReference type="EMBL" id="BK015232">
    <property type="protein sequence ID" value="DAD97155.1"/>
    <property type="molecule type" value="Genomic_DNA"/>
</dbReference>
<accession>A0A8S5NSY3</accession>
<proteinExistence type="predicted"/>
<protein>
    <submittedName>
        <fullName evidence="1">Uncharacterized protein</fullName>
    </submittedName>
</protein>
<organism evidence="1">
    <name type="scientific">Siphoviridae sp. ctSWe10</name>
    <dbReference type="NCBI Taxonomy" id="2826344"/>
    <lineage>
        <taxon>Viruses</taxon>
        <taxon>Duplodnaviria</taxon>
        <taxon>Heunggongvirae</taxon>
        <taxon>Uroviricota</taxon>
        <taxon>Caudoviricetes</taxon>
    </lineage>
</organism>
<evidence type="ECO:0000313" key="1">
    <source>
        <dbReference type="EMBL" id="DAD97155.1"/>
    </source>
</evidence>
<sequence>MKYKVFYDKTNGNIVYSTSVYAGNENIIAKDFEVDEGKTLVRVDITKKEHEVVSEDNPISNTARIEVDLRKAKETIDKLTKSTSTLENSFLELTGIVVGGESLGDSNEK</sequence>
<name>A0A8S5NSY3_9CAUD</name>